<proteinExistence type="predicted"/>
<feature type="domain" description="Major facilitator superfamily (MFS) profile" evidence="7">
    <location>
        <begin position="14"/>
        <end position="410"/>
    </location>
</feature>
<feature type="transmembrane region" description="Helical" evidence="6">
    <location>
        <begin position="53"/>
        <end position="77"/>
    </location>
</feature>
<dbReference type="Pfam" id="PF07690">
    <property type="entry name" value="MFS_1"/>
    <property type="match status" value="1"/>
</dbReference>
<feature type="transmembrane region" description="Helical" evidence="6">
    <location>
        <begin position="223"/>
        <end position="244"/>
    </location>
</feature>
<gene>
    <name evidence="8" type="ORF">GCM10009550_20940</name>
</gene>
<keyword evidence="4 6" id="KW-1133">Transmembrane helix</keyword>
<name>A0ABN1QR63_9ACTN</name>
<dbReference type="InterPro" id="IPR036259">
    <property type="entry name" value="MFS_trans_sf"/>
</dbReference>
<feature type="transmembrane region" description="Helical" evidence="6">
    <location>
        <begin position="84"/>
        <end position="104"/>
    </location>
</feature>
<reference evidence="8 9" key="1">
    <citation type="journal article" date="2019" name="Int. J. Syst. Evol. Microbiol.">
        <title>The Global Catalogue of Microorganisms (GCM) 10K type strain sequencing project: providing services to taxonomists for standard genome sequencing and annotation.</title>
        <authorList>
            <consortium name="The Broad Institute Genomics Platform"/>
            <consortium name="The Broad Institute Genome Sequencing Center for Infectious Disease"/>
            <person name="Wu L."/>
            <person name="Ma J."/>
        </authorList>
    </citation>
    <scope>NUCLEOTIDE SEQUENCE [LARGE SCALE GENOMIC DNA]</scope>
    <source>
        <strain evidence="8 9">JCM 10696</strain>
    </source>
</reference>
<feature type="transmembrane region" description="Helical" evidence="6">
    <location>
        <begin position="288"/>
        <end position="308"/>
    </location>
</feature>
<dbReference type="InterPro" id="IPR020846">
    <property type="entry name" value="MFS_dom"/>
</dbReference>
<evidence type="ECO:0000313" key="9">
    <source>
        <dbReference type="Proteomes" id="UP001500665"/>
    </source>
</evidence>
<comment type="caution">
    <text evidence="8">The sequence shown here is derived from an EMBL/GenBank/DDBJ whole genome shotgun (WGS) entry which is preliminary data.</text>
</comment>
<dbReference type="EMBL" id="BAAAHH010000006">
    <property type="protein sequence ID" value="GAA0946358.1"/>
    <property type="molecule type" value="Genomic_DNA"/>
</dbReference>
<keyword evidence="9" id="KW-1185">Reference proteome</keyword>
<dbReference type="RefSeq" id="WP_344239301.1">
    <property type="nucleotide sequence ID" value="NZ_BAAAHH010000006.1"/>
</dbReference>
<keyword evidence="5 6" id="KW-0472">Membrane</keyword>
<dbReference type="PANTHER" id="PTHR43124">
    <property type="entry name" value="PURINE EFFLUX PUMP PBUE"/>
    <property type="match status" value="1"/>
</dbReference>
<feature type="transmembrane region" description="Helical" evidence="6">
    <location>
        <begin position="387"/>
        <end position="406"/>
    </location>
</feature>
<comment type="subcellular location">
    <subcellularLocation>
        <location evidence="1">Cell membrane</location>
        <topology evidence="1">Multi-pass membrane protein</topology>
    </subcellularLocation>
</comment>
<evidence type="ECO:0000256" key="3">
    <source>
        <dbReference type="ARBA" id="ARBA00022692"/>
    </source>
</evidence>
<evidence type="ECO:0000256" key="4">
    <source>
        <dbReference type="ARBA" id="ARBA00022989"/>
    </source>
</evidence>
<dbReference type="CDD" id="cd06174">
    <property type="entry name" value="MFS"/>
    <property type="match status" value="1"/>
</dbReference>
<evidence type="ECO:0000259" key="7">
    <source>
        <dbReference type="PROSITE" id="PS50850"/>
    </source>
</evidence>
<evidence type="ECO:0000313" key="8">
    <source>
        <dbReference type="EMBL" id="GAA0946358.1"/>
    </source>
</evidence>
<dbReference type="InterPro" id="IPR011701">
    <property type="entry name" value="MFS"/>
</dbReference>
<evidence type="ECO:0000256" key="2">
    <source>
        <dbReference type="ARBA" id="ARBA00022475"/>
    </source>
</evidence>
<dbReference type="Proteomes" id="UP001500665">
    <property type="component" value="Unassembled WGS sequence"/>
</dbReference>
<dbReference type="InterPro" id="IPR050189">
    <property type="entry name" value="MFS_Efflux_Transporters"/>
</dbReference>
<dbReference type="PANTHER" id="PTHR43124:SF3">
    <property type="entry name" value="CHLORAMPHENICOL EFFLUX PUMP RV0191"/>
    <property type="match status" value="1"/>
</dbReference>
<accession>A0ABN1QR63</accession>
<keyword evidence="2" id="KW-1003">Cell membrane</keyword>
<feature type="transmembrane region" description="Helical" evidence="6">
    <location>
        <begin position="256"/>
        <end position="276"/>
    </location>
</feature>
<keyword evidence="3 6" id="KW-0812">Transmembrane</keyword>
<sequence length="423" mass="44338">MPAVRPSERDRTPRLAWILWAVGICAYITAVLHRTSFGVAGIEAAGRFDTTASVLSTFTVLQVLVYASCQVPVGLLLDRFGPRAMITAGALLMAAGQLLLAFATDVGTAIAARVLVGAGDAATFISVLSLASGWFPLRQIPLVTQLTGLLGQAGQVLSAVPLVALLHGPGWSAAYGSAAALGALVAVLSLAVLRDPPRAAAVPTLAQTRTNLAAAWRNPGTRLGFWTHFTTQFAANTFALMWGYPYLVSAQGLSPGAAGTLLIVFVLANVASGPVIGRWLGTHPTHHLRVTAGIIWTIIAAWTAVLALPGHAPLWLLTLLVTVTAVGGPASMAAFDHARAHNPPARLGTATGIVNAGGFTAALITILAMGVILDLAAPAASAFTPEAFRLAWLAQYPLWLLGLWQMHRTHRTVRRFAQVPRPR</sequence>
<evidence type="ECO:0000256" key="6">
    <source>
        <dbReference type="SAM" id="Phobius"/>
    </source>
</evidence>
<dbReference type="SUPFAM" id="SSF103473">
    <property type="entry name" value="MFS general substrate transporter"/>
    <property type="match status" value="1"/>
</dbReference>
<feature type="transmembrane region" description="Helical" evidence="6">
    <location>
        <begin position="15"/>
        <end position="33"/>
    </location>
</feature>
<feature type="transmembrane region" description="Helical" evidence="6">
    <location>
        <begin position="173"/>
        <end position="193"/>
    </location>
</feature>
<evidence type="ECO:0000256" key="1">
    <source>
        <dbReference type="ARBA" id="ARBA00004651"/>
    </source>
</evidence>
<organism evidence="8 9">
    <name type="scientific">Actinocorallia libanotica</name>
    <dbReference type="NCBI Taxonomy" id="46162"/>
    <lineage>
        <taxon>Bacteria</taxon>
        <taxon>Bacillati</taxon>
        <taxon>Actinomycetota</taxon>
        <taxon>Actinomycetes</taxon>
        <taxon>Streptosporangiales</taxon>
        <taxon>Thermomonosporaceae</taxon>
        <taxon>Actinocorallia</taxon>
    </lineage>
</organism>
<feature type="transmembrane region" description="Helical" evidence="6">
    <location>
        <begin position="347"/>
        <end position="372"/>
    </location>
</feature>
<dbReference type="PROSITE" id="PS50850">
    <property type="entry name" value="MFS"/>
    <property type="match status" value="1"/>
</dbReference>
<evidence type="ECO:0000256" key="5">
    <source>
        <dbReference type="ARBA" id="ARBA00023136"/>
    </source>
</evidence>
<dbReference type="Gene3D" id="1.20.1250.20">
    <property type="entry name" value="MFS general substrate transporter like domains"/>
    <property type="match status" value="2"/>
</dbReference>
<protein>
    <submittedName>
        <fullName evidence="8">MFS transporter</fullName>
    </submittedName>
</protein>
<feature type="transmembrane region" description="Helical" evidence="6">
    <location>
        <begin position="110"/>
        <end position="137"/>
    </location>
</feature>
<feature type="transmembrane region" description="Helical" evidence="6">
    <location>
        <begin position="314"/>
        <end position="335"/>
    </location>
</feature>